<dbReference type="Proteomes" id="UP000085678">
    <property type="component" value="Unplaced"/>
</dbReference>
<dbReference type="PANTHER" id="PTHR31751">
    <property type="entry name" value="SI:CH211-108C17.2-RELATED-RELATED"/>
    <property type="match status" value="1"/>
</dbReference>
<keyword evidence="1" id="KW-1185">Reference proteome</keyword>
<dbReference type="RefSeq" id="XP_023932599.1">
    <property type="nucleotide sequence ID" value="XM_024076831.1"/>
</dbReference>
<dbReference type="PANTHER" id="PTHR31751:SF42">
    <property type="entry name" value="PROTEIN CBG10204"/>
    <property type="match status" value="1"/>
</dbReference>
<dbReference type="OrthoDB" id="6141328at2759"/>
<protein>
    <submittedName>
        <fullName evidence="2">Uncharacterized protein LOC112041248</fullName>
    </submittedName>
</protein>
<reference evidence="2" key="1">
    <citation type="submission" date="2025-08" db="UniProtKB">
        <authorList>
            <consortium name="RefSeq"/>
        </authorList>
    </citation>
    <scope>IDENTIFICATION</scope>
    <source>
        <tissue evidence="2">Gonads</tissue>
    </source>
</reference>
<dbReference type="AlphaFoldDB" id="A0A2R2MQR9"/>
<proteinExistence type="predicted"/>
<evidence type="ECO:0000313" key="2">
    <source>
        <dbReference type="RefSeq" id="XP_023932599.1"/>
    </source>
</evidence>
<gene>
    <name evidence="2" type="primary">LOC112041248</name>
</gene>
<accession>A0A2R2MQR9</accession>
<dbReference type="InParanoid" id="A0A2R2MQR9"/>
<dbReference type="GeneID" id="112041248"/>
<organism evidence="1 2">
    <name type="scientific">Lingula anatina</name>
    <name type="common">Brachiopod</name>
    <name type="synonym">Lingula unguis</name>
    <dbReference type="NCBI Taxonomy" id="7574"/>
    <lineage>
        <taxon>Eukaryota</taxon>
        <taxon>Metazoa</taxon>
        <taxon>Spiralia</taxon>
        <taxon>Lophotrochozoa</taxon>
        <taxon>Brachiopoda</taxon>
        <taxon>Linguliformea</taxon>
        <taxon>Lingulata</taxon>
        <taxon>Lingulida</taxon>
        <taxon>Linguloidea</taxon>
        <taxon>Lingulidae</taxon>
        <taxon>Lingula</taxon>
    </lineage>
</organism>
<dbReference type="KEGG" id="lak:112041248"/>
<sequence length="376" mass="43344">MFLEDLFQKLRESGVPLDLAGDGRSDSPGHSAKYGGYTIIEQKLNKILDIQLVQSNEVGSSNACELEGLKRCVRQLAVQGLNLSSIVTDRHKQINAYIRDDLTQNMRIAANMKHYFDIWHVSKGLKKKLDALCRSKGFEDVALWKKAIINHMYFCAASVPEGEAELLLTKWKSVVNHIHNVHDHDNPLYPTCDHGPLVNEEDRDKEWLVPGTPQSVRLEEILEAPNLCRDIKRLSPRYQTSSLEAFHSLIIHFAPKHTHFSWLGQLTRYYLAALHYNENSERMQAVTENGQPRWSIRFPKYKKGGYTVRKEKTQPTYNYTDTILQRLQQEFSHSPAQLRDSIQEVHQNQPDTLSSDMDVPDKRQAVQQHVHRFADH</sequence>
<name>A0A2R2MQR9_LINAN</name>
<evidence type="ECO:0000313" key="1">
    <source>
        <dbReference type="Proteomes" id="UP000085678"/>
    </source>
</evidence>